<keyword evidence="7" id="KW-0238">DNA-binding</keyword>
<dbReference type="Pfam" id="PF16686">
    <property type="entry name" value="POT1PC"/>
    <property type="match status" value="1"/>
</dbReference>
<feature type="compositionally biased region" description="Low complexity" evidence="9">
    <location>
        <begin position="268"/>
        <end position="286"/>
    </location>
</feature>
<dbReference type="InterPro" id="IPR011564">
    <property type="entry name" value="Telomer_end-bd_POT1/Cdc13"/>
</dbReference>
<dbReference type="SMART" id="SM00976">
    <property type="entry name" value="Telo_bind"/>
    <property type="match status" value="1"/>
</dbReference>
<dbReference type="Gene3D" id="2.40.50.140">
    <property type="entry name" value="Nucleic acid-binding proteins"/>
    <property type="match status" value="2"/>
</dbReference>
<dbReference type="EMBL" id="OOIP01000008">
    <property type="protein sequence ID" value="SPO37959.1"/>
    <property type="molecule type" value="Genomic_DNA"/>
</dbReference>
<evidence type="ECO:0000256" key="9">
    <source>
        <dbReference type="SAM" id="MobiDB-lite"/>
    </source>
</evidence>
<dbReference type="InterPro" id="IPR012340">
    <property type="entry name" value="NA-bd_OB-fold"/>
</dbReference>
<evidence type="ECO:0000313" key="11">
    <source>
        <dbReference type="EMBL" id="SPO37959.1"/>
    </source>
</evidence>
<feature type="compositionally biased region" description="Polar residues" evidence="9">
    <location>
        <begin position="305"/>
        <end position="321"/>
    </location>
</feature>
<keyword evidence="6" id="KW-0779">Telomere</keyword>
<comment type="similarity">
    <text evidence="3">Belongs to the telombin family.</text>
</comment>
<evidence type="ECO:0000256" key="8">
    <source>
        <dbReference type="ARBA" id="ARBA00023242"/>
    </source>
</evidence>
<feature type="compositionally biased region" description="Polar residues" evidence="9">
    <location>
        <begin position="742"/>
        <end position="771"/>
    </location>
</feature>
<dbReference type="Pfam" id="PF02765">
    <property type="entry name" value="POT1"/>
    <property type="match status" value="1"/>
</dbReference>
<evidence type="ECO:0000256" key="1">
    <source>
        <dbReference type="ARBA" id="ARBA00004123"/>
    </source>
</evidence>
<feature type="region of interest" description="Disordered" evidence="9">
    <location>
        <begin position="192"/>
        <end position="332"/>
    </location>
</feature>
<sequence length="1009" mass="108427">MPRKKKSLKRETSDIVAAPTAAASLSTAPEQHPEGPAAKRPRILSDDDEDRLGRLVDLPRWCERVGQGRGAAVCLYATLVKIALSTTSADGSACHLDLECPPIASDPSAGPSKLCAAFYGPLAEHVFRTLGAVHRRSPPAHVHLSGFAATFDPSRPERIEFRTGKAVLRFRPTSVGDGPDTEALWVERLDRPGNARQGASAASPKSFSMRPPLARPASSRTMSSGASDGWFDTPAPQAQPSGTGTEQRGLKPSGRPSNTSRPEERVVAANAASPAPPSDDASAGPPQRRRQESVAAQHNTDRIRLTSTASDGITMARQTASPAPPRNDPIFQPVSTFGSTVYTSITALRNGQLANVAGVVIGAGDPRRAAGGSRDLSLKIQLVDMSCSAILNRQNPGNLTTSLTVMLFSSTMDRIVSPVCKGQVLLFRRVAIQDFNGKPQAVGKNAESWSWALYDPVSGSIRKSPSFEQAKPLSAAETDHMRSLASWYGRLQGDELGLLSRPGRSSLRLEEVSENLFFDSTVEVLKVFTQAHSPDLYVTDYTSHALFFRGTDHYLGLDTALEYPEPGDGWGHVFQIGLWDIHAEIADALKTGDIIRIENVRAKMNPRGMLVGGLGSASDSGVKIKTLKPSEDARISLERRRAHFLERHRRATEPEVTVEGGHLDDCRAPTNVDGADTLPAGSAEPAPQASKREPDEEAVQSALNHPVKESPTSGRIRAKDEEQEGFGSQVKSVLDPSPPTPGQRQLQILQPWQTSQPNTDSQESSAGSTKDTAAAAQRIPATSTPPPPAAQPKPPAAAWPSVTVRCKAPSSVPDTPFSSLLTTSTCPGMHKVSGRVVSVRPERPEEWARLECKSCRKLLPLEELFCARCGEEDGEGETNLRYTLRFAIMLEEVDAAPAGQMAGERRQNTVRVPILFNDQAAISFLPDIDPEKLHRGSKSTLRMLVARIEGLIGKPLTMLSQGDTQPDGPGAFTAPVVKLAIYSYPASEGGRTVRRFAGLKSANTLVPLS</sequence>
<dbReference type="GO" id="GO:0032210">
    <property type="term" value="P:regulation of telomere maintenance via telomerase"/>
    <property type="evidence" value="ECO:0007669"/>
    <property type="project" value="TreeGrafter"/>
</dbReference>
<reference evidence="11 12" key="1">
    <citation type="submission" date="2018-03" db="EMBL/GenBank/DDBJ databases">
        <authorList>
            <person name="Guldener U."/>
        </authorList>
    </citation>
    <scope>NUCLEOTIDE SEQUENCE [LARGE SCALE GENOMIC DNA]</scope>
    <source>
        <strain evidence="11 12">DAOM196992</strain>
    </source>
</reference>
<dbReference type="PANTHER" id="PTHR14513:SF0">
    <property type="entry name" value="PROTECTION OF TELOMERES PROTEIN 1"/>
    <property type="match status" value="1"/>
</dbReference>
<keyword evidence="12" id="KW-1185">Reference proteome</keyword>
<evidence type="ECO:0000256" key="4">
    <source>
        <dbReference type="ARBA" id="ARBA00015253"/>
    </source>
</evidence>
<proteinExistence type="inferred from homology"/>
<dbReference type="GO" id="GO:0098505">
    <property type="term" value="F:G-rich strand telomeric DNA binding"/>
    <property type="evidence" value="ECO:0007669"/>
    <property type="project" value="TreeGrafter"/>
</dbReference>
<protein>
    <recommendedName>
        <fullName evidence="4">Protection of telomeres protein 1</fullName>
    </recommendedName>
</protein>
<feature type="domain" description="Telomeric single stranded DNA binding POT1/Cdc13" evidence="10">
    <location>
        <begin position="342"/>
        <end position="489"/>
    </location>
</feature>
<evidence type="ECO:0000256" key="3">
    <source>
        <dbReference type="ARBA" id="ARBA00008442"/>
    </source>
</evidence>
<organism evidence="11 12">
    <name type="scientific">Pseudozyma flocculosa</name>
    <dbReference type="NCBI Taxonomy" id="84751"/>
    <lineage>
        <taxon>Eukaryota</taxon>
        <taxon>Fungi</taxon>
        <taxon>Dikarya</taxon>
        <taxon>Basidiomycota</taxon>
        <taxon>Ustilaginomycotina</taxon>
        <taxon>Ustilaginomycetes</taxon>
        <taxon>Ustilaginales</taxon>
        <taxon>Ustilaginaceae</taxon>
        <taxon>Pseudozyma</taxon>
    </lineage>
</organism>
<comment type="subcellular location">
    <subcellularLocation>
        <location evidence="2">Chromosome</location>
        <location evidence="2">Telomere</location>
    </subcellularLocation>
    <subcellularLocation>
        <location evidence="1">Nucleus</location>
    </subcellularLocation>
</comment>
<dbReference type="InterPro" id="IPR032042">
    <property type="entry name" value="POT1PC"/>
</dbReference>
<feature type="compositionally biased region" description="Pro residues" evidence="9">
    <location>
        <begin position="783"/>
        <end position="797"/>
    </location>
</feature>
<feature type="region of interest" description="Disordered" evidence="9">
    <location>
        <begin position="646"/>
        <end position="797"/>
    </location>
</feature>
<dbReference type="OrthoDB" id="2186770at2759"/>
<gene>
    <name evidence="11" type="ORF">PSFLO_03436</name>
</gene>
<dbReference type="SUPFAM" id="SSF50249">
    <property type="entry name" value="Nucleic acid-binding proteins"/>
    <property type="match status" value="2"/>
</dbReference>
<evidence type="ECO:0000256" key="6">
    <source>
        <dbReference type="ARBA" id="ARBA00022895"/>
    </source>
</evidence>
<dbReference type="AlphaFoldDB" id="A0A5C3F3B6"/>
<keyword evidence="5" id="KW-0158">Chromosome</keyword>
<dbReference type="GO" id="GO:0000783">
    <property type="term" value="C:nuclear telomere cap complex"/>
    <property type="evidence" value="ECO:0007669"/>
    <property type="project" value="TreeGrafter"/>
</dbReference>
<feature type="compositionally biased region" description="Polar residues" evidence="9">
    <location>
        <begin position="236"/>
        <end position="246"/>
    </location>
</feature>
<evidence type="ECO:0000256" key="2">
    <source>
        <dbReference type="ARBA" id="ARBA00004574"/>
    </source>
</evidence>
<dbReference type="PANTHER" id="PTHR14513">
    <property type="entry name" value="PROTECTION OF TELOMERES 1"/>
    <property type="match status" value="1"/>
</dbReference>
<evidence type="ECO:0000313" key="12">
    <source>
        <dbReference type="Proteomes" id="UP000323386"/>
    </source>
</evidence>
<dbReference type="Proteomes" id="UP000323386">
    <property type="component" value="Unassembled WGS sequence"/>
</dbReference>
<evidence type="ECO:0000256" key="5">
    <source>
        <dbReference type="ARBA" id="ARBA00022454"/>
    </source>
</evidence>
<accession>A0A5C3F3B6</accession>
<feature type="region of interest" description="Disordered" evidence="9">
    <location>
        <begin position="1"/>
        <end position="46"/>
    </location>
</feature>
<dbReference type="GO" id="GO:0016233">
    <property type="term" value="P:telomere capping"/>
    <property type="evidence" value="ECO:0007669"/>
    <property type="project" value="TreeGrafter"/>
</dbReference>
<keyword evidence="8" id="KW-0539">Nucleus</keyword>
<dbReference type="GO" id="GO:0010521">
    <property type="term" value="F:telomerase inhibitor activity"/>
    <property type="evidence" value="ECO:0007669"/>
    <property type="project" value="TreeGrafter"/>
</dbReference>
<evidence type="ECO:0000256" key="7">
    <source>
        <dbReference type="ARBA" id="ARBA00023125"/>
    </source>
</evidence>
<evidence type="ECO:0000259" key="10">
    <source>
        <dbReference type="SMART" id="SM00976"/>
    </source>
</evidence>
<name>A0A5C3F3B6_9BASI</name>
<dbReference type="CDD" id="cd04497">
    <property type="entry name" value="hPOT1_OB1_like"/>
    <property type="match status" value="1"/>
</dbReference>
<dbReference type="InterPro" id="IPR028389">
    <property type="entry name" value="POT1"/>
</dbReference>
<feature type="compositionally biased region" description="Low complexity" evidence="9">
    <location>
        <begin position="17"/>
        <end position="29"/>
    </location>
</feature>